<feature type="signal peptide" evidence="2">
    <location>
        <begin position="1"/>
        <end position="33"/>
    </location>
</feature>
<dbReference type="NCBIfam" id="NF046080">
    <property type="entry name" value="PID_CTERM"/>
    <property type="match status" value="1"/>
</dbReference>
<comment type="caution">
    <text evidence="3">The sequence shown here is derived from an EMBL/GenBank/DDBJ whole genome shotgun (WGS) entry which is preliminary data.</text>
</comment>
<name>A0A9E2F793_PSYF1</name>
<dbReference type="AlphaFoldDB" id="A0A9E2F793"/>
<reference evidence="3 4" key="1">
    <citation type="journal article" date="2021" name="bioRxiv">
        <title>Unique metabolic strategies in Hadean analogues reveal hints for primordial physiology.</title>
        <authorList>
            <person name="Nobu M.K."/>
            <person name="Nakai R."/>
            <person name="Tamazawa S."/>
            <person name="Mori H."/>
            <person name="Toyoda A."/>
            <person name="Ijiri A."/>
            <person name="Suzuki S."/>
            <person name="Kurokawa K."/>
            <person name="Kamagata Y."/>
            <person name="Tamaki H."/>
        </authorList>
    </citation>
    <scope>NUCLEOTIDE SEQUENCE [LARGE SCALE GENOMIC DNA]</scope>
    <source>
        <strain evidence="3">BS525</strain>
    </source>
</reference>
<feature type="chain" id="PRO_5038430023" evidence="2">
    <location>
        <begin position="34"/>
        <end position="77"/>
    </location>
</feature>
<proteinExistence type="predicted"/>
<feature type="transmembrane region" description="Helical" evidence="1">
    <location>
        <begin position="45"/>
        <end position="64"/>
    </location>
</feature>
<keyword evidence="1" id="KW-1133">Transmembrane helix</keyword>
<evidence type="ECO:0000256" key="2">
    <source>
        <dbReference type="SAM" id="SignalP"/>
    </source>
</evidence>
<sequence length="77" mass="7957">MQHISITNTAIMLKKLLFAFALLVTANTFSAIANPGDPGDPNGPAVPIDGGASILVAAGAAYAYRKMKKNKTVVNNA</sequence>
<keyword evidence="2" id="KW-0732">Signal</keyword>
<organism evidence="3 4">
    <name type="scientific">Psychracetigena formicireducens</name>
    <dbReference type="NCBI Taxonomy" id="2986056"/>
    <lineage>
        <taxon>Bacteria</taxon>
        <taxon>Bacillati</taxon>
        <taxon>Candidatus Lithacetigenota</taxon>
        <taxon>Candidatus Psychracetigena</taxon>
    </lineage>
</organism>
<dbReference type="Proteomes" id="UP000811545">
    <property type="component" value="Unassembled WGS sequence"/>
</dbReference>
<accession>A0A9E2F793</accession>
<keyword evidence="1" id="KW-0812">Transmembrane</keyword>
<evidence type="ECO:0000256" key="1">
    <source>
        <dbReference type="SAM" id="Phobius"/>
    </source>
</evidence>
<gene>
    <name evidence="3" type="ORF">DDT42_02042</name>
</gene>
<evidence type="ECO:0000313" key="3">
    <source>
        <dbReference type="EMBL" id="MBT9146160.1"/>
    </source>
</evidence>
<dbReference type="InterPro" id="IPR058207">
    <property type="entry name" value="PID_CTERM"/>
</dbReference>
<dbReference type="EMBL" id="QLTW01000353">
    <property type="protein sequence ID" value="MBT9146160.1"/>
    <property type="molecule type" value="Genomic_DNA"/>
</dbReference>
<keyword evidence="1" id="KW-0472">Membrane</keyword>
<protein>
    <submittedName>
        <fullName evidence="3">Uncharacterized protein</fullName>
    </submittedName>
</protein>
<evidence type="ECO:0000313" key="4">
    <source>
        <dbReference type="Proteomes" id="UP000811545"/>
    </source>
</evidence>